<gene>
    <name evidence="8" type="primary">POFUT2_1</name>
    <name evidence="8" type="ORF">g.16180</name>
</gene>
<evidence type="ECO:0000256" key="2">
    <source>
        <dbReference type="ARBA" id="ARBA00022676"/>
    </source>
</evidence>
<keyword evidence="3 8" id="KW-0808">Transferase</keyword>
<evidence type="ECO:0000313" key="8">
    <source>
        <dbReference type="EMBL" id="JAT56508.1"/>
    </source>
</evidence>
<dbReference type="PANTHER" id="PTHR36050:SF1">
    <property type="entry name" value="O-FUCOSYLTRANSFERASE 30"/>
    <property type="match status" value="1"/>
</dbReference>
<keyword evidence="4" id="KW-0294">Fucose metabolism</keyword>
<proteinExistence type="inferred from homology"/>
<comment type="similarity">
    <text evidence="1">Belongs to the glycosyltransferase GT106 family.</text>
</comment>
<reference evidence="8" key="1">
    <citation type="submission" date="2015-07" db="EMBL/GenBank/DDBJ databases">
        <title>Transcriptome Assembly of Anthurium amnicola.</title>
        <authorList>
            <person name="Suzuki J."/>
        </authorList>
    </citation>
    <scope>NUCLEOTIDE SEQUENCE</scope>
</reference>
<dbReference type="GO" id="GO:0006004">
    <property type="term" value="P:fucose metabolic process"/>
    <property type="evidence" value="ECO:0007669"/>
    <property type="project" value="UniProtKB-KW"/>
</dbReference>
<accession>A0A1D1YPF0</accession>
<dbReference type="PANTHER" id="PTHR36050">
    <property type="entry name" value="O-FUCOSYLTRANSFERASE 30"/>
    <property type="match status" value="1"/>
</dbReference>
<evidence type="ECO:0000256" key="4">
    <source>
        <dbReference type="ARBA" id="ARBA00023253"/>
    </source>
</evidence>
<dbReference type="CDD" id="cd11296">
    <property type="entry name" value="O-FucT_like"/>
    <property type="match status" value="1"/>
</dbReference>
<keyword evidence="7" id="KW-1133">Transmembrane helix</keyword>
<keyword evidence="7" id="KW-0472">Membrane</keyword>
<sequence>MASCSRALQRLLLRPMFGLILVFVFFTTVLHYFIESNEDLSITTEEPTIMTEEPWTNGDMDNIPTFDSNTVCDGECDDNDEKFITYLPHSQFNNQRIELENAILLAYYTNRTLIVPPLVLGHISAWAPFDKLYGYLSLKLHKDKCSDRGLKPKPTGMRRTPSCDSWTMLNWYEVYNLTAIQKEERIRMMSAPSFKVEWIKKALQIKDDDIKYFKDDTLYNMMVYDDPQSTTVLGKYQQRTDISDFKSLPQKLLYFNSLFGGSRVLTELEKHQQLRRRILRHFIFIYPNVMSTANKIVAKLGGERSYIGIHVRVSDGPFKRGAQQIVESIMRKLSSLNSTSDETDLLQSRTCQHDSGPINDKMIYMATDIVNSRQTKEYGLLYENFPCIMTLSDFDPLLKDLTSVVNKWDNMNMYKFLLPFVDLIVSAKGGNFIGTSHSTFTRYARLLNKMFLLDEIK</sequence>
<feature type="transmembrane region" description="Helical" evidence="7">
    <location>
        <begin position="12"/>
        <end position="34"/>
    </location>
</feature>
<evidence type="ECO:0000256" key="5">
    <source>
        <dbReference type="ARBA" id="ARBA00023277"/>
    </source>
</evidence>
<dbReference type="Pfam" id="PF10250">
    <property type="entry name" value="O-FucT"/>
    <property type="match status" value="1"/>
</dbReference>
<dbReference type="GO" id="GO:0016757">
    <property type="term" value="F:glycosyltransferase activity"/>
    <property type="evidence" value="ECO:0007669"/>
    <property type="project" value="UniProtKB-KW"/>
</dbReference>
<evidence type="ECO:0000256" key="6">
    <source>
        <dbReference type="ARBA" id="ARBA00030350"/>
    </source>
</evidence>
<evidence type="ECO:0000256" key="3">
    <source>
        <dbReference type="ARBA" id="ARBA00022679"/>
    </source>
</evidence>
<keyword evidence="7" id="KW-0812">Transmembrane</keyword>
<keyword evidence="2 8" id="KW-0328">Glycosyltransferase</keyword>
<name>A0A1D1YPF0_9ARAE</name>
<evidence type="ECO:0000256" key="7">
    <source>
        <dbReference type="SAM" id="Phobius"/>
    </source>
</evidence>
<organism evidence="8">
    <name type="scientific">Anthurium amnicola</name>
    <dbReference type="NCBI Taxonomy" id="1678845"/>
    <lineage>
        <taxon>Eukaryota</taxon>
        <taxon>Viridiplantae</taxon>
        <taxon>Streptophyta</taxon>
        <taxon>Embryophyta</taxon>
        <taxon>Tracheophyta</taxon>
        <taxon>Spermatophyta</taxon>
        <taxon>Magnoliopsida</taxon>
        <taxon>Liliopsida</taxon>
        <taxon>Araceae</taxon>
        <taxon>Pothoideae</taxon>
        <taxon>Potheae</taxon>
        <taxon>Anthurium</taxon>
    </lineage>
</organism>
<dbReference type="Gene3D" id="3.40.50.11350">
    <property type="match status" value="1"/>
</dbReference>
<keyword evidence="5" id="KW-0119">Carbohydrate metabolism</keyword>
<dbReference type="InterPro" id="IPR019378">
    <property type="entry name" value="GDP-Fuc_O-FucTrfase"/>
</dbReference>
<dbReference type="EMBL" id="GDJX01011428">
    <property type="protein sequence ID" value="JAT56508.1"/>
    <property type="molecule type" value="Transcribed_RNA"/>
</dbReference>
<protein>
    <recommendedName>
        <fullName evidence="6">O-fucosyltransferase family protein</fullName>
    </recommendedName>
</protein>
<dbReference type="AlphaFoldDB" id="A0A1D1YPF0"/>
<evidence type="ECO:0000256" key="1">
    <source>
        <dbReference type="ARBA" id="ARBA00007737"/>
    </source>
</evidence>